<proteinExistence type="predicted"/>
<protein>
    <submittedName>
        <fullName evidence="3">Uncharacterized protein</fullName>
    </submittedName>
</protein>
<organism evidence="3 4">
    <name type="scientific">Undibacterium umbellatum</name>
    <dbReference type="NCBI Taxonomy" id="2762300"/>
    <lineage>
        <taxon>Bacteria</taxon>
        <taxon>Pseudomonadati</taxon>
        <taxon>Pseudomonadota</taxon>
        <taxon>Betaproteobacteria</taxon>
        <taxon>Burkholderiales</taxon>
        <taxon>Oxalobacteraceae</taxon>
        <taxon>Undibacterium</taxon>
    </lineage>
</organism>
<comment type="caution">
    <text evidence="3">The sequence shown here is derived from an EMBL/GenBank/DDBJ whole genome shotgun (WGS) entry which is preliminary data.</text>
</comment>
<name>A0ABR6Z3N7_9BURK</name>
<sequence length="118" mass="13419">MNIPYKKISVLMLSLAMVGSALADGNRDSGLWGRFNAGNSQLKDENVRKDDKQRERQINKQGEKSSLLERCSDARRIGERACGAAENVQKPNRLSPEERRALRRQIQDVGHELYKPVR</sequence>
<feature type="chain" id="PRO_5046973464" evidence="2">
    <location>
        <begin position="24"/>
        <end position="118"/>
    </location>
</feature>
<evidence type="ECO:0000256" key="2">
    <source>
        <dbReference type="SAM" id="SignalP"/>
    </source>
</evidence>
<keyword evidence="4" id="KW-1185">Reference proteome</keyword>
<reference evidence="3 4" key="1">
    <citation type="submission" date="2020-08" db="EMBL/GenBank/DDBJ databases">
        <title>Novel species isolated from subtropical streams in China.</title>
        <authorList>
            <person name="Lu H."/>
        </authorList>
    </citation>
    <scope>NUCLEOTIDE SEQUENCE [LARGE SCALE GENOMIC DNA]</scope>
    <source>
        <strain evidence="3 4">NL8W</strain>
    </source>
</reference>
<gene>
    <name evidence="3" type="ORF">H8L47_02005</name>
</gene>
<evidence type="ECO:0000313" key="3">
    <source>
        <dbReference type="EMBL" id="MBC3906335.1"/>
    </source>
</evidence>
<dbReference type="EMBL" id="JACOFX010000001">
    <property type="protein sequence ID" value="MBC3906335.1"/>
    <property type="molecule type" value="Genomic_DNA"/>
</dbReference>
<feature type="region of interest" description="Disordered" evidence="1">
    <location>
        <begin position="43"/>
        <end position="65"/>
    </location>
</feature>
<accession>A0ABR6Z3N7</accession>
<evidence type="ECO:0000256" key="1">
    <source>
        <dbReference type="SAM" id="MobiDB-lite"/>
    </source>
</evidence>
<keyword evidence="2" id="KW-0732">Signal</keyword>
<feature type="signal peptide" evidence="2">
    <location>
        <begin position="1"/>
        <end position="23"/>
    </location>
</feature>
<dbReference type="RefSeq" id="WP_186951560.1">
    <property type="nucleotide sequence ID" value="NZ_JACOFX010000001.1"/>
</dbReference>
<dbReference type="Proteomes" id="UP000646911">
    <property type="component" value="Unassembled WGS sequence"/>
</dbReference>
<evidence type="ECO:0000313" key="4">
    <source>
        <dbReference type="Proteomes" id="UP000646911"/>
    </source>
</evidence>